<accession>A0A1H9D2T5</accession>
<dbReference type="InterPro" id="IPR037883">
    <property type="entry name" value="Knr4/Smi1-like_sf"/>
</dbReference>
<evidence type="ECO:0000313" key="2">
    <source>
        <dbReference type="EMBL" id="SEQ07108.1"/>
    </source>
</evidence>
<feature type="domain" description="Knr4/Smi1-like" evidence="1">
    <location>
        <begin position="21"/>
        <end position="128"/>
    </location>
</feature>
<protein>
    <submittedName>
        <fullName evidence="2">SMI1-KNR4 cell-wall</fullName>
    </submittedName>
</protein>
<dbReference type="SUPFAM" id="SSF160631">
    <property type="entry name" value="SMI1/KNR4-like"/>
    <property type="match status" value="1"/>
</dbReference>
<organism evidence="2 3">
    <name type="scientific">Amphritea atlantica</name>
    <dbReference type="NCBI Taxonomy" id="355243"/>
    <lineage>
        <taxon>Bacteria</taxon>
        <taxon>Pseudomonadati</taxon>
        <taxon>Pseudomonadota</taxon>
        <taxon>Gammaproteobacteria</taxon>
        <taxon>Oceanospirillales</taxon>
        <taxon>Oceanospirillaceae</taxon>
        <taxon>Amphritea</taxon>
    </lineage>
</organism>
<reference evidence="3" key="1">
    <citation type="submission" date="2016-10" db="EMBL/GenBank/DDBJ databases">
        <authorList>
            <person name="Varghese N."/>
            <person name="Submissions S."/>
        </authorList>
    </citation>
    <scope>NUCLEOTIDE SEQUENCE [LARGE SCALE GENOMIC DNA]</scope>
    <source>
        <strain evidence="3">DSM 18887</strain>
    </source>
</reference>
<keyword evidence="3" id="KW-1185">Reference proteome</keyword>
<name>A0A1H9D2T5_9GAMM</name>
<dbReference type="OrthoDB" id="8456590at2"/>
<dbReference type="Proteomes" id="UP000198749">
    <property type="component" value="Unassembled WGS sequence"/>
</dbReference>
<gene>
    <name evidence="2" type="ORF">SAMN03080615_00278</name>
</gene>
<dbReference type="RefSeq" id="WP_091352929.1">
    <property type="nucleotide sequence ID" value="NZ_AP025284.1"/>
</dbReference>
<dbReference type="EMBL" id="FOGB01000001">
    <property type="protein sequence ID" value="SEQ07108.1"/>
    <property type="molecule type" value="Genomic_DNA"/>
</dbReference>
<evidence type="ECO:0000313" key="3">
    <source>
        <dbReference type="Proteomes" id="UP000198749"/>
    </source>
</evidence>
<dbReference type="AlphaFoldDB" id="A0A1H9D2T5"/>
<dbReference type="Gene3D" id="3.40.1580.10">
    <property type="entry name" value="SMI1/KNR4-like"/>
    <property type="match status" value="1"/>
</dbReference>
<evidence type="ECO:0000259" key="1">
    <source>
        <dbReference type="SMART" id="SM00860"/>
    </source>
</evidence>
<proteinExistence type="predicted"/>
<dbReference type="Pfam" id="PF14567">
    <property type="entry name" value="SUKH_5"/>
    <property type="match status" value="1"/>
</dbReference>
<dbReference type="SMART" id="SM00860">
    <property type="entry name" value="SMI1_KNR4"/>
    <property type="match status" value="1"/>
</dbReference>
<dbReference type="InterPro" id="IPR018958">
    <property type="entry name" value="Knr4/Smi1-like_dom"/>
</dbReference>
<sequence length="133" mass="14813">MQDVIDALRDANIDVVTPLELPDFDDIVAAEEEICVPLYPDFKEFLLTVSDVICGSIEPVTVADPSSHTHLPEVAAYAWSIGLSREQTPICAHDGGFYAVTIEGSVVYWTPESGEVEEWTTVWEWAREVWLVS</sequence>